<comment type="caution">
    <text evidence="1">The sequence shown here is derived from an EMBL/GenBank/DDBJ whole genome shotgun (WGS) entry which is preliminary data.</text>
</comment>
<dbReference type="EMBL" id="JABMCE010000049">
    <property type="protein sequence ID" value="NUU12725.1"/>
    <property type="molecule type" value="Genomic_DNA"/>
</dbReference>
<name>A0ABX2M749_9MICO</name>
<evidence type="ECO:0000313" key="1">
    <source>
        <dbReference type="EMBL" id="NUU12725.1"/>
    </source>
</evidence>
<accession>A0ABX2M749</accession>
<dbReference type="Proteomes" id="UP000573001">
    <property type="component" value="Unassembled WGS sequence"/>
</dbReference>
<dbReference type="RefSeq" id="WP_175350291.1">
    <property type="nucleotide sequence ID" value="NZ_BAAAWQ010000001.1"/>
</dbReference>
<proteinExistence type="predicted"/>
<sequence length="100" mass="11417">MTRSAVFGFARDTWRALRDEFETVRAAAYEHAVNETNGALLNARGRAKGIDAWDLFIGPAARANAYASDELRDHWARHGRLTFAEFERQAFDRQSWEDVA</sequence>
<protein>
    <submittedName>
        <fullName evidence="1">Uncharacterized protein</fullName>
    </submittedName>
</protein>
<evidence type="ECO:0000313" key="2">
    <source>
        <dbReference type="Proteomes" id="UP000573001"/>
    </source>
</evidence>
<organism evidence="1 2">
    <name type="scientific">Curtobacterium pusillum</name>
    <dbReference type="NCBI Taxonomy" id="69373"/>
    <lineage>
        <taxon>Bacteria</taxon>
        <taxon>Bacillati</taxon>
        <taxon>Actinomycetota</taxon>
        <taxon>Actinomycetes</taxon>
        <taxon>Micrococcales</taxon>
        <taxon>Microbacteriaceae</taxon>
        <taxon>Curtobacterium</taxon>
    </lineage>
</organism>
<reference evidence="1 2" key="1">
    <citation type="submission" date="2020-05" db="EMBL/GenBank/DDBJ databases">
        <title>Genome Sequencing of Type Strains.</title>
        <authorList>
            <person name="Lemaire J.F."/>
            <person name="Inderbitzin P."/>
            <person name="Gregorio O.A."/>
            <person name="Collins S.B."/>
            <person name="Wespe N."/>
            <person name="Knight-Connoni V."/>
        </authorList>
    </citation>
    <scope>NUCLEOTIDE SEQUENCE [LARGE SCALE GENOMIC DNA]</scope>
    <source>
        <strain evidence="1 2">ATCC 19096</strain>
    </source>
</reference>
<gene>
    <name evidence="1" type="ORF">HP507_02560</name>
</gene>
<keyword evidence="2" id="KW-1185">Reference proteome</keyword>